<protein>
    <submittedName>
        <fullName evidence="1">4'-phosphopantetheinyl transferase</fullName>
        <ecNumber evidence="1">2.7.8.-</ecNumber>
    </submittedName>
</protein>
<dbReference type="InterPro" id="IPR037143">
    <property type="entry name" value="4-PPantetheinyl_Trfase_dom_sf"/>
</dbReference>
<dbReference type="STRING" id="1963.AQJ27_40040"/>
<dbReference type="AlphaFoldDB" id="A0A250VSE9"/>
<dbReference type="EMBL" id="BDQI01000032">
    <property type="protein sequence ID" value="GAX57081.1"/>
    <property type="molecule type" value="Genomic_DNA"/>
</dbReference>
<evidence type="ECO:0000313" key="1">
    <source>
        <dbReference type="EMBL" id="GAX57081.1"/>
    </source>
</evidence>
<name>A0A250VSE9_STROL</name>
<dbReference type="SUPFAM" id="SSF56214">
    <property type="entry name" value="4'-phosphopantetheinyl transferase"/>
    <property type="match status" value="1"/>
</dbReference>
<reference evidence="2" key="1">
    <citation type="submission" date="2017-05" db="EMBL/GenBank/DDBJ databases">
        <title>Streptomyces olivochromogenes NBRC 3561 whole genome shotgun sequence.</title>
        <authorList>
            <person name="Dohra H."/>
            <person name="Kodani S."/>
        </authorList>
    </citation>
    <scope>NUCLEOTIDE SEQUENCE [LARGE SCALE GENOMIC DNA]</scope>
    <source>
        <strain evidence="2">NBRC 3561</strain>
    </source>
</reference>
<organism evidence="1 2">
    <name type="scientific">Streptomyces olivochromogenes</name>
    <dbReference type="NCBI Taxonomy" id="1963"/>
    <lineage>
        <taxon>Bacteria</taxon>
        <taxon>Bacillati</taxon>
        <taxon>Actinomycetota</taxon>
        <taxon>Actinomycetes</taxon>
        <taxon>Kitasatosporales</taxon>
        <taxon>Streptomycetaceae</taxon>
        <taxon>Streptomyces</taxon>
    </lineage>
</organism>
<proteinExistence type="predicted"/>
<comment type="caution">
    <text evidence="1">The sequence shown here is derived from an EMBL/GenBank/DDBJ whole genome shotgun (WGS) entry which is preliminary data.</text>
</comment>
<gene>
    <name evidence="1" type="primary">sfp</name>
    <name evidence="1" type="ORF">SO3561_08651</name>
</gene>
<accession>A0A250VSE9</accession>
<dbReference type="Gene3D" id="3.90.470.20">
    <property type="entry name" value="4'-phosphopantetheinyl transferase domain"/>
    <property type="match status" value="2"/>
</dbReference>
<evidence type="ECO:0000313" key="2">
    <source>
        <dbReference type="Proteomes" id="UP000217446"/>
    </source>
</evidence>
<dbReference type="Proteomes" id="UP000217446">
    <property type="component" value="Unassembled WGS sequence"/>
</dbReference>
<keyword evidence="2" id="KW-1185">Reference proteome</keyword>
<dbReference type="GO" id="GO:0000287">
    <property type="term" value="F:magnesium ion binding"/>
    <property type="evidence" value="ECO:0007669"/>
    <property type="project" value="InterPro"/>
</dbReference>
<dbReference type="EC" id="2.7.8.-" evidence="1"/>
<keyword evidence="1" id="KW-0808">Transferase</keyword>
<dbReference type="GO" id="GO:0008897">
    <property type="term" value="F:holo-[acyl-carrier-protein] synthase activity"/>
    <property type="evidence" value="ECO:0007669"/>
    <property type="project" value="InterPro"/>
</dbReference>
<sequence>MAYRLGLHRMTGSAAEANRFGRECGVVHSPARTGGRSSSRPPARARCVFSLSYAGDLVPAAFAAVPVGVDAEQVPSPATAADVAGLLHPCERAELSALPGHERPTAFARCQAREEVCLKATGQGPAEGAVEPYVGCGPHASAPDGWSVHDLAPRPATAAALALRAGPAGPSAALPGP</sequence>